<comment type="caution">
    <text evidence="3">The sequence shown here is derived from an EMBL/GenBank/DDBJ whole genome shotgun (WGS) entry which is preliminary data.</text>
</comment>
<dbReference type="PROSITE" id="PS01314">
    <property type="entry name" value="UPF0047"/>
    <property type="match status" value="1"/>
</dbReference>
<dbReference type="Proteomes" id="UP000267654">
    <property type="component" value="Unassembled WGS sequence"/>
</dbReference>
<reference evidence="2" key="2">
    <citation type="journal article" date="2020" name="mSystems">
        <title>Genome- and Community-Level Interaction Insights into Carbon Utilization and Element Cycling Functions of Hydrothermarchaeota in Hydrothermal Sediment.</title>
        <authorList>
            <person name="Zhou Z."/>
            <person name="Liu Y."/>
            <person name="Xu W."/>
            <person name="Pan J."/>
            <person name="Luo Z.H."/>
            <person name="Li M."/>
        </authorList>
    </citation>
    <scope>NUCLEOTIDE SEQUENCE [LARGE SCALE GENOMIC DNA]</scope>
    <source>
        <strain evidence="2">HyVt-219</strain>
    </source>
</reference>
<evidence type="ECO:0000256" key="1">
    <source>
        <dbReference type="ARBA" id="ARBA00005534"/>
    </source>
</evidence>
<name>A0A662DGY1_UNCAE</name>
<dbReference type="EMBL" id="DRBC01000454">
    <property type="protein sequence ID" value="HDN85576.1"/>
    <property type="molecule type" value="Genomic_DNA"/>
</dbReference>
<dbReference type="Pfam" id="PF01894">
    <property type="entry name" value="YjbQ"/>
    <property type="match status" value="1"/>
</dbReference>
<dbReference type="NCBIfam" id="TIGR00149">
    <property type="entry name" value="TIGR00149_YjbQ"/>
    <property type="match status" value="1"/>
</dbReference>
<gene>
    <name evidence="3" type="ORF">DRI96_02490</name>
    <name evidence="2" type="ORF">ENG47_07480</name>
</gene>
<reference evidence="3 4" key="1">
    <citation type="submission" date="2018-06" db="EMBL/GenBank/DDBJ databases">
        <title>Extensive metabolic versatility and redundancy in microbially diverse, dynamic hydrothermal sediments.</title>
        <authorList>
            <person name="Dombrowski N."/>
            <person name="Teske A."/>
            <person name="Baker B.J."/>
        </authorList>
    </citation>
    <scope>NUCLEOTIDE SEQUENCE [LARGE SCALE GENOMIC DNA]</scope>
    <source>
        <strain evidence="3">B19_G9</strain>
    </source>
</reference>
<evidence type="ECO:0000313" key="2">
    <source>
        <dbReference type="EMBL" id="HDN85576.1"/>
    </source>
</evidence>
<sequence>MEILWDEIPVFTEEYLKVMDITDKVQQIIREKKVNEGSILIYNPHVTSAITVNEPDPELWDDLLEAYQRLVPLKANYKHNAKYRGIPREENAHAHILNTFIGQSVTIPVREGKLLLGTWQGVLYIELDGGKRRNLIVQITRLK</sequence>
<evidence type="ECO:0000313" key="3">
    <source>
        <dbReference type="EMBL" id="RLE13767.1"/>
    </source>
</evidence>
<dbReference type="Gene3D" id="2.60.120.460">
    <property type="entry name" value="YjbQ-like"/>
    <property type="match status" value="1"/>
</dbReference>
<dbReference type="PANTHER" id="PTHR30615:SF8">
    <property type="entry name" value="UPF0047 PROTEIN C4A8.02C"/>
    <property type="match status" value="1"/>
</dbReference>
<dbReference type="PANTHER" id="PTHR30615">
    <property type="entry name" value="UNCHARACTERIZED PROTEIN YJBQ-RELATED"/>
    <property type="match status" value="1"/>
</dbReference>
<comment type="similarity">
    <text evidence="1">Belongs to the UPF0047 family.</text>
</comment>
<organism evidence="3 4">
    <name type="scientific">Aerophobetes bacterium</name>
    <dbReference type="NCBI Taxonomy" id="2030807"/>
    <lineage>
        <taxon>Bacteria</taxon>
        <taxon>Candidatus Aerophobota</taxon>
    </lineage>
</organism>
<dbReference type="PIRSF" id="PIRSF004681">
    <property type="entry name" value="UCP004681"/>
    <property type="match status" value="1"/>
</dbReference>
<dbReference type="InterPro" id="IPR001602">
    <property type="entry name" value="UPF0047_YjbQ-like"/>
</dbReference>
<dbReference type="EMBL" id="QMQB01000071">
    <property type="protein sequence ID" value="RLE13767.1"/>
    <property type="molecule type" value="Genomic_DNA"/>
</dbReference>
<dbReference type="AlphaFoldDB" id="A0A662DGY1"/>
<protein>
    <submittedName>
        <fullName evidence="3">YjbQ family protein</fullName>
    </submittedName>
</protein>
<dbReference type="Proteomes" id="UP000885660">
    <property type="component" value="Unassembled WGS sequence"/>
</dbReference>
<accession>A0A662DGY1</accession>
<evidence type="ECO:0000313" key="4">
    <source>
        <dbReference type="Proteomes" id="UP000267654"/>
    </source>
</evidence>
<proteinExistence type="inferred from homology"/>
<dbReference type="SUPFAM" id="SSF111038">
    <property type="entry name" value="YjbQ-like"/>
    <property type="match status" value="1"/>
</dbReference>
<dbReference type="InterPro" id="IPR035917">
    <property type="entry name" value="YjbQ-like_sf"/>
</dbReference>